<dbReference type="AlphaFoldDB" id="A0A938Y2H1"/>
<keyword evidence="12" id="KW-1185">Reference proteome</keyword>
<gene>
    <name evidence="9" type="primary">thiE</name>
    <name evidence="11" type="ORF">JOD01_002031</name>
</gene>
<dbReference type="SUPFAM" id="SSF51391">
    <property type="entry name" value="Thiamin phosphate synthase"/>
    <property type="match status" value="1"/>
</dbReference>
<feature type="binding site" evidence="9">
    <location>
        <position position="164"/>
    </location>
    <ligand>
        <name>2-[(2R,5Z)-2-carboxy-4-methylthiazol-5(2H)-ylidene]ethyl phosphate</name>
        <dbReference type="ChEBI" id="CHEBI:62899"/>
    </ligand>
</feature>
<evidence type="ECO:0000256" key="5">
    <source>
        <dbReference type="ARBA" id="ARBA00022977"/>
    </source>
</evidence>
<organism evidence="11 12">
    <name type="scientific">Brevibacillus fulvus</name>
    <dbReference type="NCBI Taxonomy" id="1125967"/>
    <lineage>
        <taxon>Bacteria</taxon>
        <taxon>Bacillati</taxon>
        <taxon>Bacillota</taxon>
        <taxon>Bacilli</taxon>
        <taxon>Bacillales</taxon>
        <taxon>Paenibacillaceae</taxon>
        <taxon>Brevibacillus</taxon>
    </lineage>
</organism>
<name>A0A938Y2H1_9BACL</name>
<dbReference type="GO" id="GO:0005737">
    <property type="term" value="C:cytoplasm"/>
    <property type="evidence" value="ECO:0007669"/>
    <property type="project" value="TreeGrafter"/>
</dbReference>
<dbReference type="Proteomes" id="UP000717624">
    <property type="component" value="Unassembled WGS sequence"/>
</dbReference>
<dbReference type="InterPro" id="IPR013785">
    <property type="entry name" value="Aldolase_TIM"/>
</dbReference>
<feature type="binding site" evidence="9">
    <location>
        <begin position="134"/>
        <end position="136"/>
    </location>
    <ligand>
        <name>2-[(2R,5Z)-2-carboxy-4-methylthiazol-5(2H)-ylidene]ethyl phosphate</name>
        <dbReference type="ChEBI" id="CHEBI:62899"/>
    </ligand>
</feature>
<proteinExistence type="inferred from homology"/>
<evidence type="ECO:0000313" key="12">
    <source>
        <dbReference type="Proteomes" id="UP000717624"/>
    </source>
</evidence>
<dbReference type="GO" id="GO:0016853">
    <property type="term" value="F:isomerase activity"/>
    <property type="evidence" value="ECO:0007669"/>
    <property type="project" value="UniProtKB-KW"/>
</dbReference>
<comment type="caution">
    <text evidence="11">The sequence shown here is derived from an EMBL/GenBank/DDBJ whole genome shotgun (WGS) entry which is preliminary data.</text>
</comment>
<dbReference type="InterPro" id="IPR022998">
    <property type="entry name" value="ThiamineP_synth_TenI"/>
</dbReference>
<comment type="catalytic activity">
    <reaction evidence="6 9">
        <text>4-methyl-5-(2-phosphooxyethyl)-thiazole + 4-amino-2-methyl-5-(diphosphooxymethyl)pyrimidine + H(+) = thiamine phosphate + diphosphate</text>
        <dbReference type="Rhea" id="RHEA:22328"/>
        <dbReference type="ChEBI" id="CHEBI:15378"/>
        <dbReference type="ChEBI" id="CHEBI:33019"/>
        <dbReference type="ChEBI" id="CHEBI:37575"/>
        <dbReference type="ChEBI" id="CHEBI:57841"/>
        <dbReference type="ChEBI" id="CHEBI:58296"/>
        <dbReference type="EC" id="2.5.1.3"/>
    </reaction>
</comment>
<dbReference type="PANTHER" id="PTHR20857:SF15">
    <property type="entry name" value="THIAMINE-PHOSPHATE SYNTHASE"/>
    <property type="match status" value="1"/>
</dbReference>
<feature type="binding site" evidence="9">
    <location>
        <position position="69"/>
    </location>
    <ligand>
        <name>4-amino-2-methyl-5-(diphosphooxymethyl)pyrimidine</name>
        <dbReference type="ChEBI" id="CHEBI:57841"/>
    </ligand>
</feature>
<evidence type="ECO:0000256" key="7">
    <source>
        <dbReference type="ARBA" id="ARBA00047851"/>
    </source>
</evidence>
<dbReference type="EC" id="2.5.1.3" evidence="9"/>
<comment type="catalytic activity">
    <reaction evidence="8 9">
        <text>2-[(2R,5Z)-2-carboxy-4-methylthiazol-5(2H)-ylidene]ethyl phosphate + 4-amino-2-methyl-5-(diphosphooxymethyl)pyrimidine + 2 H(+) = thiamine phosphate + CO2 + diphosphate</text>
        <dbReference type="Rhea" id="RHEA:47844"/>
        <dbReference type="ChEBI" id="CHEBI:15378"/>
        <dbReference type="ChEBI" id="CHEBI:16526"/>
        <dbReference type="ChEBI" id="CHEBI:33019"/>
        <dbReference type="ChEBI" id="CHEBI:37575"/>
        <dbReference type="ChEBI" id="CHEBI:57841"/>
        <dbReference type="ChEBI" id="CHEBI:62899"/>
        <dbReference type="EC" id="2.5.1.3"/>
    </reaction>
</comment>
<dbReference type="GO" id="GO:0009229">
    <property type="term" value="P:thiamine diphosphate biosynthetic process"/>
    <property type="evidence" value="ECO:0007669"/>
    <property type="project" value="UniProtKB-UniRule"/>
</dbReference>
<keyword evidence="4 9" id="KW-0460">Magnesium</keyword>
<feature type="binding site" evidence="9">
    <location>
        <position position="137"/>
    </location>
    <ligand>
        <name>4-amino-2-methyl-5-(diphosphooxymethyl)pyrimidine</name>
        <dbReference type="ChEBI" id="CHEBI:57841"/>
    </ligand>
</feature>
<keyword evidence="11" id="KW-0413">Isomerase</keyword>
<evidence type="ECO:0000256" key="8">
    <source>
        <dbReference type="ARBA" id="ARBA00047883"/>
    </source>
</evidence>
<evidence type="ECO:0000256" key="4">
    <source>
        <dbReference type="ARBA" id="ARBA00022842"/>
    </source>
</evidence>
<keyword evidence="3 9" id="KW-0479">Metal-binding</keyword>
<dbReference type="InterPro" id="IPR036206">
    <property type="entry name" value="ThiamineP_synth_sf"/>
</dbReference>
<dbReference type="RefSeq" id="WP_204518181.1">
    <property type="nucleotide sequence ID" value="NZ_BAABIN010000002.1"/>
</dbReference>
<dbReference type="Gene3D" id="3.20.20.70">
    <property type="entry name" value="Aldolase class I"/>
    <property type="match status" value="1"/>
</dbReference>
<comment type="function">
    <text evidence="9">Condenses 4-methyl-5-(beta-hydroxyethyl)thiazole monophosphate (THZ-P) and 2-methyl-4-amino-5-hydroxymethyl pyrimidine pyrophosphate (HMP-PP) to form thiamine monophosphate (TMP).</text>
</comment>
<comment type="catalytic activity">
    <reaction evidence="7 9">
        <text>2-(2-carboxy-4-methylthiazol-5-yl)ethyl phosphate + 4-amino-2-methyl-5-(diphosphooxymethyl)pyrimidine + 2 H(+) = thiamine phosphate + CO2 + diphosphate</text>
        <dbReference type="Rhea" id="RHEA:47848"/>
        <dbReference type="ChEBI" id="CHEBI:15378"/>
        <dbReference type="ChEBI" id="CHEBI:16526"/>
        <dbReference type="ChEBI" id="CHEBI:33019"/>
        <dbReference type="ChEBI" id="CHEBI:37575"/>
        <dbReference type="ChEBI" id="CHEBI:57841"/>
        <dbReference type="ChEBI" id="CHEBI:62890"/>
        <dbReference type="EC" id="2.5.1.3"/>
    </reaction>
</comment>
<dbReference type="GO" id="GO:0009228">
    <property type="term" value="P:thiamine biosynthetic process"/>
    <property type="evidence" value="ECO:0007669"/>
    <property type="project" value="UniProtKB-KW"/>
</dbReference>
<feature type="domain" description="Thiamine phosphate synthase/TenI" evidence="10">
    <location>
        <begin position="22"/>
        <end position="187"/>
    </location>
</feature>
<comment type="similarity">
    <text evidence="9">Belongs to the thiamine-phosphate synthase family.</text>
</comment>
<sequence>MNRPMRKPSLHMVSSGTQSLPVLLEVVKAAYQGGIDYVHIREKQRTAAELADWVEQIAAVFPRERIIVNDRVDVAAACHCGGAHLAYHSLPPQAARRVLPPEQWIGRSVHSWAEAVQVAQQEVDYLFYGHIYDSRSKPDLAPRGTAELAQIAGALSLPVIAIGGIRPENVAEVMATGCAGIAVLSGITSADNPEKAASAYRRALDQKGV</sequence>
<evidence type="ECO:0000256" key="9">
    <source>
        <dbReference type="HAMAP-Rule" id="MF_00097"/>
    </source>
</evidence>
<accession>A0A938Y2H1</accession>
<dbReference type="CDD" id="cd00564">
    <property type="entry name" value="TMP_TenI"/>
    <property type="match status" value="1"/>
</dbReference>
<dbReference type="GO" id="GO:0000287">
    <property type="term" value="F:magnesium ion binding"/>
    <property type="evidence" value="ECO:0007669"/>
    <property type="project" value="UniProtKB-UniRule"/>
</dbReference>
<comment type="cofactor">
    <cofactor evidence="9">
        <name>Mg(2+)</name>
        <dbReference type="ChEBI" id="CHEBI:18420"/>
    </cofactor>
    <text evidence="9">Binds 1 Mg(2+) ion per subunit.</text>
</comment>
<evidence type="ECO:0000256" key="6">
    <source>
        <dbReference type="ARBA" id="ARBA00047334"/>
    </source>
</evidence>
<dbReference type="GO" id="GO:0004789">
    <property type="term" value="F:thiamine-phosphate diphosphorylase activity"/>
    <property type="evidence" value="ECO:0007669"/>
    <property type="project" value="UniProtKB-UniRule"/>
</dbReference>
<dbReference type="EMBL" id="JAFBEB010000006">
    <property type="protein sequence ID" value="MBM7590427.1"/>
    <property type="molecule type" value="Genomic_DNA"/>
</dbReference>
<keyword evidence="2 9" id="KW-0808">Transferase</keyword>
<evidence type="ECO:0000313" key="11">
    <source>
        <dbReference type="EMBL" id="MBM7590427.1"/>
    </source>
</evidence>
<evidence type="ECO:0000256" key="1">
    <source>
        <dbReference type="ARBA" id="ARBA00005165"/>
    </source>
</evidence>
<dbReference type="PANTHER" id="PTHR20857">
    <property type="entry name" value="THIAMINE-PHOSPHATE PYROPHOSPHORYLASE"/>
    <property type="match status" value="1"/>
</dbReference>
<feature type="binding site" evidence="9">
    <location>
        <position position="108"/>
    </location>
    <ligand>
        <name>4-amino-2-methyl-5-(diphosphooxymethyl)pyrimidine</name>
        <dbReference type="ChEBI" id="CHEBI:57841"/>
    </ligand>
</feature>
<comment type="caution">
    <text evidence="9">Lacks conserved residue(s) required for the propagation of feature annotation.</text>
</comment>
<evidence type="ECO:0000256" key="3">
    <source>
        <dbReference type="ARBA" id="ARBA00022723"/>
    </source>
</evidence>
<protein>
    <recommendedName>
        <fullName evidence="9">Thiamine-phosphate synthase</fullName>
        <shortName evidence="9">TP synthase</shortName>
        <shortName evidence="9">TPS</shortName>
        <ecNumber evidence="9">2.5.1.3</ecNumber>
    </recommendedName>
    <alternativeName>
        <fullName evidence="9">Thiamine-phosphate pyrophosphorylase</fullName>
        <shortName evidence="9">TMP pyrophosphorylase</shortName>
        <shortName evidence="9">TMP-PPase</shortName>
    </alternativeName>
</protein>
<dbReference type="Pfam" id="PF02581">
    <property type="entry name" value="TMP-TENI"/>
    <property type="match status" value="1"/>
</dbReference>
<dbReference type="InterPro" id="IPR034291">
    <property type="entry name" value="TMP_synthase"/>
</dbReference>
<dbReference type="HAMAP" id="MF_00097">
    <property type="entry name" value="TMP_synthase"/>
    <property type="match status" value="1"/>
</dbReference>
<comment type="pathway">
    <text evidence="1 9">Cofactor biosynthesis; thiamine diphosphate biosynthesis; thiamine phosphate from 4-amino-2-methyl-5-diphosphomethylpyrimidine and 4-methyl-5-(2-phosphoethyl)-thiazole: step 1/1.</text>
</comment>
<evidence type="ECO:0000259" key="10">
    <source>
        <dbReference type="Pfam" id="PF02581"/>
    </source>
</evidence>
<evidence type="ECO:0000256" key="2">
    <source>
        <dbReference type="ARBA" id="ARBA00022679"/>
    </source>
</evidence>
<keyword evidence="5 9" id="KW-0784">Thiamine biosynthesis</keyword>
<feature type="binding site" evidence="9">
    <location>
        <begin position="184"/>
        <end position="185"/>
    </location>
    <ligand>
        <name>2-[(2R,5Z)-2-carboxy-4-methylthiazol-5(2H)-ylidene]ethyl phosphate</name>
        <dbReference type="ChEBI" id="CHEBI:62899"/>
    </ligand>
</feature>
<reference evidence="11" key="1">
    <citation type="submission" date="2021-01" db="EMBL/GenBank/DDBJ databases">
        <title>Genomic Encyclopedia of Type Strains, Phase IV (KMG-IV): sequencing the most valuable type-strain genomes for metagenomic binning, comparative biology and taxonomic classification.</title>
        <authorList>
            <person name="Goeker M."/>
        </authorList>
    </citation>
    <scope>NUCLEOTIDE SEQUENCE</scope>
    <source>
        <strain evidence="11">DSM 25523</strain>
    </source>
</reference>
<feature type="binding site" evidence="9">
    <location>
        <position position="70"/>
    </location>
    <ligand>
        <name>Mg(2+)</name>
        <dbReference type="ChEBI" id="CHEBI:18420"/>
    </ligand>
</feature>